<evidence type="ECO:0000313" key="3">
    <source>
        <dbReference type="Proteomes" id="UP000828390"/>
    </source>
</evidence>
<evidence type="ECO:0000256" key="1">
    <source>
        <dbReference type="SAM" id="MobiDB-lite"/>
    </source>
</evidence>
<dbReference type="EMBL" id="JAIWYP010000010">
    <property type="protein sequence ID" value="KAH3746858.1"/>
    <property type="molecule type" value="Genomic_DNA"/>
</dbReference>
<name>A0A9D4I481_DREPO</name>
<feature type="region of interest" description="Disordered" evidence="1">
    <location>
        <begin position="1"/>
        <end position="32"/>
    </location>
</feature>
<protein>
    <submittedName>
        <fullName evidence="2">Uncharacterized protein</fullName>
    </submittedName>
</protein>
<dbReference type="AlphaFoldDB" id="A0A9D4I481"/>
<keyword evidence="3" id="KW-1185">Reference proteome</keyword>
<feature type="compositionally biased region" description="Low complexity" evidence="1">
    <location>
        <begin position="18"/>
        <end position="32"/>
    </location>
</feature>
<reference evidence="2" key="2">
    <citation type="submission" date="2020-11" db="EMBL/GenBank/DDBJ databases">
        <authorList>
            <person name="McCartney M.A."/>
            <person name="Auch B."/>
            <person name="Kono T."/>
            <person name="Mallez S."/>
            <person name="Becker A."/>
            <person name="Gohl D.M."/>
            <person name="Silverstein K.A.T."/>
            <person name="Koren S."/>
            <person name="Bechman K.B."/>
            <person name="Herman A."/>
            <person name="Abrahante J.E."/>
            <person name="Garbe J."/>
        </authorList>
    </citation>
    <scope>NUCLEOTIDE SEQUENCE</scope>
    <source>
        <strain evidence="2">Duluth1</strain>
        <tissue evidence="2">Whole animal</tissue>
    </source>
</reference>
<accession>A0A9D4I481</accession>
<sequence>MPASQTVYAPHPEPLGSPVPTDLTPLTTSTPSSITPSLSAEFVFDYKKIDTTSVADIVKHIKDSDEMKEAVERAANKKTAIEKILASKGFRYGDPGALTIQAKRMQIAVNEELIESPIQPSVSQPVQSYSTMEAVFEKAGLVQHPRGSDSSSARDDYRRNYLGDKLKMSGWLVLKALQQDHNVMAKENSDILKIDDYIMRMPPAGNEVTTP</sequence>
<evidence type="ECO:0000313" key="2">
    <source>
        <dbReference type="EMBL" id="KAH3746858.1"/>
    </source>
</evidence>
<organism evidence="2 3">
    <name type="scientific">Dreissena polymorpha</name>
    <name type="common">Zebra mussel</name>
    <name type="synonym">Mytilus polymorpha</name>
    <dbReference type="NCBI Taxonomy" id="45954"/>
    <lineage>
        <taxon>Eukaryota</taxon>
        <taxon>Metazoa</taxon>
        <taxon>Spiralia</taxon>
        <taxon>Lophotrochozoa</taxon>
        <taxon>Mollusca</taxon>
        <taxon>Bivalvia</taxon>
        <taxon>Autobranchia</taxon>
        <taxon>Heteroconchia</taxon>
        <taxon>Euheterodonta</taxon>
        <taxon>Imparidentia</taxon>
        <taxon>Neoheterodontei</taxon>
        <taxon>Myida</taxon>
        <taxon>Dreissenoidea</taxon>
        <taxon>Dreissenidae</taxon>
        <taxon>Dreissena</taxon>
    </lineage>
</organism>
<dbReference type="Proteomes" id="UP000828390">
    <property type="component" value="Unassembled WGS sequence"/>
</dbReference>
<comment type="caution">
    <text evidence="2">The sequence shown here is derived from an EMBL/GenBank/DDBJ whole genome shotgun (WGS) entry which is preliminary data.</text>
</comment>
<proteinExistence type="predicted"/>
<reference evidence="2" key="1">
    <citation type="journal article" date="2019" name="bioRxiv">
        <title>The Genome of the Zebra Mussel, Dreissena polymorpha: A Resource for Invasive Species Research.</title>
        <authorList>
            <person name="McCartney M.A."/>
            <person name="Auch B."/>
            <person name="Kono T."/>
            <person name="Mallez S."/>
            <person name="Zhang Y."/>
            <person name="Obille A."/>
            <person name="Becker A."/>
            <person name="Abrahante J.E."/>
            <person name="Garbe J."/>
            <person name="Badalamenti J.P."/>
            <person name="Herman A."/>
            <person name="Mangelson H."/>
            <person name="Liachko I."/>
            <person name="Sullivan S."/>
            <person name="Sone E.D."/>
            <person name="Koren S."/>
            <person name="Silverstein K.A.T."/>
            <person name="Beckman K.B."/>
            <person name="Gohl D.M."/>
        </authorList>
    </citation>
    <scope>NUCLEOTIDE SEQUENCE</scope>
    <source>
        <strain evidence="2">Duluth1</strain>
        <tissue evidence="2">Whole animal</tissue>
    </source>
</reference>
<gene>
    <name evidence="2" type="ORF">DPMN_181275</name>
</gene>